<gene>
    <name evidence="1" type="ORF">GGD55_004471</name>
</gene>
<evidence type="ECO:0000313" key="2">
    <source>
        <dbReference type="Proteomes" id="UP000585507"/>
    </source>
</evidence>
<keyword evidence="2" id="KW-1185">Reference proteome</keyword>
<reference evidence="1 2" key="1">
    <citation type="submission" date="2020-08" db="EMBL/GenBank/DDBJ databases">
        <title>Genomic Encyclopedia of Type Strains, Phase IV (KMG-V): Genome sequencing to study the core and pangenomes of soil and plant-associated prokaryotes.</title>
        <authorList>
            <person name="Whitman W."/>
        </authorList>
    </citation>
    <scope>NUCLEOTIDE SEQUENCE [LARGE SCALE GENOMIC DNA]</scope>
    <source>
        <strain evidence="1 2">SEMIA 4084</strain>
    </source>
</reference>
<comment type="caution">
    <text evidence="1">The sequence shown here is derived from an EMBL/GenBank/DDBJ whole genome shotgun (WGS) entry which is preliminary data.</text>
</comment>
<organism evidence="1 2">
    <name type="scientific">Rhizobium giardinii</name>
    <dbReference type="NCBI Taxonomy" id="56731"/>
    <lineage>
        <taxon>Bacteria</taxon>
        <taxon>Pseudomonadati</taxon>
        <taxon>Pseudomonadota</taxon>
        <taxon>Alphaproteobacteria</taxon>
        <taxon>Hyphomicrobiales</taxon>
        <taxon>Rhizobiaceae</taxon>
        <taxon>Rhizobium/Agrobacterium group</taxon>
        <taxon>Rhizobium</taxon>
    </lineage>
</organism>
<evidence type="ECO:0000313" key="1">
    <source>
        <dbReference type="EMBL" id="MBB5537751.1"/>
    </source>
</evidence>
<dbReference type="AlphaFoldDB" id="A0A7W8UE96"/>
<accession>A0A7W8UE96</accession>
<dbReference type="Proteomes" id="UP000585507">
    <property type="component" value="Unassembled WGS sequence"/>
</dbReference>
<proteinExistence type="predicted"/>
<protein>
    <submittedName>
        <fullName evidence="1">Uncharacterized protein</fullName>
    </submittedName>
</protein>
<name>A0A7W8UE96_9HYPH</name>
<sequence>MVDPERARRSPRGDFGRSLRSTINSSVLVRTPEEFFGARRTKTARGKRTVTLFKKSDAERQLEMSWTRLLLSERVVRRVDTRTFGPSQPQRPQDFGFPAPCDLAFFDDGLCLLLALVKKPVCRPAPWSPLLRHCCHCGHSFRLVVASRHRRSRFARNGSTNPNIASAKRASIKFHKAAGELVRFFTRDPLSRPN</sequence>
<dbReference type="EMBL" id="JACHBK010000010">
    <property type="protein sequence ID" value="MBB5537751.1"/>
    <property type="molecule type" value="Genomic_DNA"/>
</dbReference>